<dbReference type="InterPro" id="IPR036396">
    <property type="entry name" value="Cyt_P450_sf"/>
</dbReference>
<dbReference type="InterPro" id="IPR017972">
    <property type="entry name" value="Cyt_P450_CS"/>
</dbReference>
<sequence>MDYKVMDSPTVVAASVGALTLVVFLAYRLYVASSRPANFPPGPRGLPIIGNLHQIPQGLPFLAFEEWSKKYGPIVGFKLGSQNAVVIHEASLVHELIIKKGAITSARPPRYVAQEHVIPEGKHIHPVFMRNDYAQRLRSVAKGYLVAPGLTDLAPMARAIGMRLVHDINKLGGVGWADALAQWAVTTPAAVFAGAPVEAFGANFVHDYHQMTIIFEEIMVSGAADIIPILRWVPAMFSDWKRQAPIVRKAVLHAYDTLMRVAKTDHGGSIHGLIPMLLSQSTDPKTESDQRLSETDIKILMGGLLDAGFASTVATFETILLVLLKHPEILKKVQAEIDSVFGSDPSAALPENIDRNDFPYMKACIMEVLRWHAITPIPLPRELQGDVEIRGYHIPKGTTIMTNVWTIQRDPEFYEDPERFEPERYLRNPLGIKDGAPTENRKALYTFGFGRRECPGKEFFFQQMELTMVQVLWAFDLIPTGELDTDVATGFVFGVASRPKVLNMKLVPRRSADTLATEQRKADLKMSQMLGI</sequence>
<proteinExistence type="inferred from homology"/>
<evidence type="ECO:0000256" key="3">
    <source>
        <dbReference type="ARBA" id="ARBA00022617"/>
    </source>
</evidence>
<feature type="transmembrane region" description="Helical" evidence="10">
    <location>
        <begin position="12"/>
        <end position="30"/>
    </location>
</feature>
<dbReference type="GO" id="GO:0016705">
    <property type="term" value="F:oxidoreductase activity, acting on paired donors, with incorporation or reduction of molecular oxygen"/>
    <property type="evidence" value="ECO:0007669"/>
    <property type="project" value="InterPro"/>
</dbReference>
<protein>
    <submittedName>
        <fullName evidence="11">Cytochrome P450</fullName>
    </submittedName>
</protein>
<dbReference type="SUPFAM" id="SSF48264">
    <property type="entry name" value="Cytochrome P450"/>
    <property type="match status" value="1"/>
</dbReference>
<keyword evidence="10" id="KW-1133">Transmembrane helix</keyword>
<dbReference type="AlphaFoldDB" id="A0A0F9X5T5"/>
<evidence type="ECO:0000313" key="11">
    <source>
        <dbReference type="EMBL" id="KKO99964.1"/>
    </source>
</evidence>
<evidence type="ECO:0000256" key="10">
    <source>
        <dbReference type="SAM" id="Phobius"/>
    </source>
</evidence>
<evidence type="ECO:0000256" key="8">
    <source>
        <dbReference type="PIRSR" id="PIRSR602401-1"/>
    </source>
</evidence>
<dbReference type="OMA" id="LYMAREQ"/>
<name>A0A0F9X5T5_TRIHA</name>
<comment type="similarity">
    <text evidence="2 9">Belongs to the cytochrome P450 family.</text>
</comment>
<dbReference type="OrthoDB" id="1103324at2759"/>
<comment type="cofactor">
    <cofactor evidence="1 8">
        <name>heme</name>
        <dbReference type="ChEBI" id="CHEBI:30413"/>
    </cofactor>
</comment>
<comment type="caution">
    <text evidence="11">The sequence shown here is derived from an EMBL/GenBank/DDBJ whole genome shotgun (WGS) entry which is preliminary data.</text>
</comment>
<dbReference type="InterPro" id="IPR002401">
    <property type="entry name" value="Cyt_P450_E_grp-I"/>
</dbReference>
<dbReference type="PRINTS" id="PR00463">
    <property type="entry name" value="EP450I"/>
</dbReference>
<keyword evidence="10" id="KW-0472">Membrane</keyword>
<accession>A0A0F9X5T5</accession>
<dbReference type="PANTHER" id="PTHR46300">
    <property type="entry name" value="P450, PUTATIVE (EUROFUNG)-RELATED-RELATED"/>
    <property type="match status" value="1"/>
</dbReference>
<feature type="binding site" description="axial binding residue" evidence="8">
    <location>
        <position position="454"/>
    </location>
    <ligand>
        <name>heme</name>
        <dbReference type="ChEBI" id="CHEBI:30413"/>
    </ligand>
    <ligandPart>
        <name>Fe</name>
        <dbReference type="ChEBI" id="CHEBI:18248"/>
    </ligandPart>
</feature>
<gene>
    <name evidence="11" type="ORF">THAR02_07937</name>
</gene>
<reference evidence="12" key="1">
    <citation type="journal article" date="2015" name="Genome Announc.">
        <title>Draft whole-genome sequence of the biocontrol agent Trichoderma harzianum T6776.</title>
        <authorList>
            <person name="Baroncelli R."/>
            <person name="Piaggeschi G."/>
            <person name="Fiorini L."/>
            <person name="Bertolini E."/>
            <person name="Zapparata A."/>
            <person name="Pe M.E."/>
            <person name="Sarrocco S."/>
            <person name="Vannacci G."/>
        </authorList>
    </citation>
    <scope>NUCLEOTIDE SEQUENCE [LARGE SCALE GENOMIC DNA]</scope>
    <source>
        <strain evidence="12">T6776</strain>
    </source>
</reference>
<dbReference type="Gene3D" id="1.10.630.10">
    <property type="entry name" value="Cytochrome P450"/>
    <property type="match status" value="1"/>
</dbReference>
<dbReference type="Pfam" id="PF00067">
    <property type="entry name" value="p450"/>
    <property type="match status" value="1"/>
</dbReference>
<keyword evidence="4 8" id="KW-0479">Metal-binding</keyword>
<evidence type="ECO:0000256" key="6">
    <source>
        <dbReference type="ARBA" id="ARBA00023004"/>
    </source>
</evidence>
<evidence type="ECO:0000256" key="5">
    <source>
        <dbReference type="ARBA" id="ARBA00023002"/>
    </source>
</evidence>
<evidence type="ECO:0000256" key="2">
    <source>
        <dbReference type="ARBA" id="ARBA00010617"/>
    </source>
</evidence>
<dbReference type="InterPro" id="IPR001128">
    <property type="entry name" value="Cyt_P450"/>
</dbReference>
<dbReference type="PANTHER" id="PTHR46300:SF7">
    <property type="entry name" value="P450, PUTATIVE (EUROFUNG)-RELATED"/>
    <property type="match status" value="1"/>
</dbReference>
<keyword evidence="7 9" id="KW-0503">Monooxygenase</keyword>
<evidence type="ECO:0000256" key="1">
    <source>
        <dbReference type="ARBA" id="ARBA00001971"/>
    </source>
</evidence>
<dbReference type="InterPro" id="IPR050364">
    <property type="entry name" value="Cytochrome_P450_fung"/>
</dbReference>
<evidence type="ECO:0000256" key="4">
    <source>
        <dbReference type="ARBA" id="ARBA00022723"/>
    </source>
</evidence>
<evidence type="ECO:0000313" key="12">
    <source>
        <dbReference type="Proteomes" id="UP000034112"/>
    </source>
</evidence>
<organism evidence="11 12">
    <name type="scientific">Trichoderma harzianum</name>
    <name type="common">Hypocrea lixii</name>
    <dbReference type="NCBI Taxonomy" id="5544"/>
    <lineage>
        <taxon>Eukaryota</taxon>
        <taxon>Fungi</taxon>
        <taxon>Dikarya</taxon>
        <taxon>Ascomycota</taxon>
        <taxon>Pezizomycotina</taxon>
        <taxon>Sordariomycetes</taxon>
        <taxon>Hypocreomycetidae</taxon>
        <taxon>Hypocreales</taxon>
        <taxon>Hypocreaceae</taxon>
        <taxon>Trichoderma</taxon>
    </lineage>
</organism>
<dbReference type="PROSITE" id="PS00086">
    <property type="entry name" value="CYTOCHROME_P450"/>
    <property type="match status" value="1"/>
</dbReference>
<dbReference type="Proteomes" id="UP000034112">
    <property type="component" value="Unassembled WGS sequence"/>
</dbReference>
<keyword evidence="10" id="KW-0812">Transmembrane</keyword>
<keyword evidence="3 8" id="KW-0349">Heme</keyword>
<dbReference type="GO" id="GO:0020037">
    <property type="term" value="F:heme binding"/>
    <property type="evidence" value="ECO:0007669"/>
    <property type="project" value="InterPro"/>
</dbReference>
<evidence type="ECO:0000256" key="7">
    <source>
        <dbReference type="ARBA" id="ARBA00023033"/>
    </source>
</evidence>
<keyword evidence="6 8" id="KW-0408">Iron</keyword>
<dbReference type="GO" id="GO:0004497">
    <property type="term" value="F:monooxygenase activity"/>
    <property type="evidence" value="ECO:0007669"/>
    <property type="project" value="UniProtKB-KW"/>
</dbReference>
<dbReference type="GO" id="GO:0005506">
    <property type="term" value="F:iron ion binding"/>
    <property type="evidence" value="ECO:0007669"/>
    <property type="project" value="InterPro"/>
</dbReference>
<evidence type="ECO:0000256" key="9">
    <source>
        <dbReference type="RuleBase" id="RU000461"/>
    </source>
</evidence>
<keyword evidence="5 9" id="KW-0560">Oxidoreductase</keyword>
<dbReference type="EMBL" id="JOKZ01000287">
    <property type="protein sequence ID" value="KKO99964.1"/>
    <property type="molecule type" value="Genomic_DNA"/>
</dbReference>